<dbReference type="PANTHER" id="PTHR45138:SF9">
    <property type="entry name" value="DIGUANYLATE CYCLASE DGCM-RELATED"/>
    <property type="match status" value="1"/>
</dbReference>
<accession>A0A7V8LTU9</accession>
<feature type="transmembrane region" description="Helical" evidence="1">
    <location>
        <begin position="76"/>
        <end position="98"/>
    </location>
</feature>
<dbReference type="PANTHER" id="PTHR45138">
    <property type="entry name" value="REGULATORY COMPONENTS OF SENSORY TRANSDUCTION SYSTEM"/>
    <property type="match status" value="1"/>
</dbReference>
<dbReference type="SUPFAM" id="SSF55073">
    <property type="entry name" value="Nucleotide cyclase"/>
    <property type="match status" value="1"/>
</dbReference>
<dbReference type="GO" id="GO:1902201">
    <property type="term" value="P:negative regulation of bacterial-type flagellum-dependent cell motility"/>
    <property type="evidence" value="ECO:0007669"/>
    <property type="project" value="TreeGrafter"/>
</dbReference>
<dbReference type="EMBL" id="LJFS01000046">
    <property type="protein sequence ID" value="KPG26347.1"/>
    <property type="molecule type" value="Genomic_DNA"/>
</dbReference>
<dbReference type="GO" id="GO:0005886">
    <property type="term" value="C:plasma membrane"/>
    <property type="evidence" value="ECO:0007669"/>
    <property type="project" value="TreeGrafter"/>
</dbReference>
<keyword evidence="1" id="KW-1133">Transmembrane helix</keyword>
<feature type="transmembrane region" description="Helical" evidence="1">
    <location>
        <begin position="52"/>
        <end position="70"/>
    </location>
</feature>
<keyword evidence="1" id="KW-0472">Membrane</keyword>
<dbReference type="Pfam" id="PF00990">
    <property type="entry name" value="GGDEF"/>
    <property type="match status" value="1"/>
</dbReference>
<evidence type="ECO:0000259" key="2">
    <source>
        <dbReference type="PROSITE" id="PS50887"/>
    </source>
</evidence>
<evidence type="ECO:0000313" key="3">
    <source>
        <dbReference type="EMBL" id="KPG18008.1"/>
    </source>
</evidence>
<reference evidence="5 6" key="1">
    <citation type="submission" date="2015-09" db="EMBL/GenBank/DDBJ databases">
        <title>Genome Sequences of Mycobacterium immunogenum Isolates, Recuperated from a Chloraminated Drinking Water Distribution System Simulator Subjected to Episodes of Nitrification.</title>
        <authorList>
            <person name="Gomez-Alvarez V."/>
            <person name="Revetta R.P."/>
        </authorList>
    </citation>
    <scope>NUCLEOTIDE SEQUENCE [LARGE SCALE GENOMIC DNA]</scope>
    <source>
        <strain evidence="3 5">H008</strain>
        <strain evidence="4 6">H076</strain>
    </source>
</reference>
<dbReference type="GO" id="GO:0052621">
    <property type="term" value="F:diguanylate cyclase activity"/>
    <property type="evidence" value="ECO:0007669"/>
    <property type="project" value="TreeGrafter"/>
</dbReference>
<proteinExistence type="predicted"/>
<organism evidence="3 5">
    <name type="scientific">Mycobacteroides immunogenum</name>
    <dbReference type="NCBI Taxonomy" id="83262"/>
    <lineage>
        <taxon>Bacteria</taxon>
        <taxon>Bacillati</taxon>
        <taxon>Actinomycetota</taxon>
        <taxon>Actinomycetes</taxon>
        <taxon>Mycobacteriales</taxon>
        <taxon>Mycobacteriaceae</taxon>
        <taxon>Mycobacteroides</taxon>
    </lineage>
</organism>
<dbReference type="NCBIfam" id="TIGR00254">
    <property type="entry name" value="GGDEF"/>
    <property type="match status" value="1"/>
</dbReference>
<dbReference type="InterPro" id="IPR043128">
    <property type="entry name" value="Rev_trsase/Diguanyl_cyclase"/>
</dbReference>
<dbReference type="EMBL" id="LJFO01000001">
    <property type="protein sequence ID" value="KPG18008.1"/>
    <property type="molecule type" value="Genomic_DNA"/>
</dbReference>
<dbReference type="PROSITE" id="PS50887">
    <property type="entry name" value="GGDEF"/>
    <property type="match status" value="1"/>
</dbReference>
<sequence length="392" mass="42051">MGGPAHPGPHDRAANSPWMEFLRKWWTEPVPPGWLQSYLEANGLDRSLRTLIGWYALVFAAICVVAQFSNAAPTTLFGRAVVGVCAIGSLAWALRWFVGSWASRTESMIFVAFADVGIAASASQLSTDLSLGTAMLFTPIGAYVSFFLGNRQLLAHAIWCITVICALAVPLAVPGPAEIVARVIAMAICQMLVVVLVPVVIQFGIAMVRLQAMASWRDPLTGIFNRRGIFDEWQRKHRALVAGDEIAHGRVVAVATVDIDRYKLVNDTHGHDAGDRVLIECAEALSEQHDSRTIVGRSGGDEFLVITLCAAESISDLARALGDRIATCAPTDLAVTASIGIATDSVIAVTAADPQSAIESLISRADIAMYEAKRNGGNQFRIAPQCVNDRSP</sequence>
<keyword evidence="1" id="KW-0812">Transmembrane</keyword>
<dbReference type="SMART" id="SM00267">
    <property type="entry name" value="GGDEF"/>
    <property type="match status" value="1"/>
</dbReference>
<dbReference type="Proteomes" id="UP000037843">
    <property type="component" value="Unassembled WGS sequence"/>
</dbReference>
<evidence type="ECO:0000313" key="4">
    <source>
        <dbReference type="EMBL" id="KPG26347.1"/>
    </source>
</evidence>
<feature type="domain" description="GGDEF" evidence="2">
    <location>
        <begin position="250"/>
        <end position="385"/>
    </location>
</feature>
<comment type="caution">
    <text evidence="3">The sequence shown here is derived from an EMBL/GenBank/DDBJ whole genome shotgun (WGS) entry which is preliminary data.</text>
</comment>
<dbReference type="Gene3D" id="3.30.70.270">
    <property type="match status" value="1"/>
</dbReference>
<dbReference type="CDD" id="cd01949">
    <property type="entry name" value="GGDEF"/>
    <property type="match status" value="1"/>
</dbReference>
<name>A0A7V8LTU9_9MYCO</name>
<dbReference type="InterPro" id="IPR000160">
    <property type="entry name" value="GGDEF_dom"/>
</dbReference>
<feature type="transmembrane region" description="Helical" evidence="1">
    <location>
        <begin position="179"/>
        <end position="208"/>
    </location>
</feature>
<keyword evidence="6" id="KW-1185">Reference proteome</keyword>
<dbReference type="Proteomes" id="UP000037962">
    <property type="component" value="Unassembled WGS sequence"/>
</dbReference>
<protein>
    <recommendedName>
        <fullName evidence="2">GGDEF domain-containing protein</fullName>
    </recommendedName>
</protein>
<dbReference type="KEGG" id="miz:BAB75_25670"/>
<gene>
    <name evidence="3" type="ORF">AN908_02375</name>
    <name evidence="4" type="ORF">AN912_25390</name>
</gene>
<feature type="transmembrane region" description="Helical" evidence="1">
    <location>
        <begin position="153"/>
        <end position="173"/>
    </location>
</feature>
<dbReference type="InterPro" id="IPR029787">
    <property type="entry name" value="Nucleotide_cyclase"/>
</dbReference>
<evidence type="ECO:0000313" key="5">
    <source>
        <dbReference type="Proteomes" id="UP000037843"/>
    </source>
</evidence>
<feature type="transmembrane region" description="Helical" evidence="1">
    <location>
        <begin position="129"/>
        <end position="148"/>
    </location>
</feature>
<dbReference type="AlphaFoldDB" id="A0A7V8LTU9"/>
<dbReference type="InterPro" id="IPR050469">
    <property type="entry name" value="Diguanylate_Cyclase"/>
</dbReference>
<evidence type="ECO:0000256" key="1">
    <source>
        <dbReference type="SAM" id="Phobius"/>
    </source>
</evidence>
<dbReference type="GO" id="GO:0043709">
    <property type="term" value="P:cell adhesion involved in single-species biofilm formation"/>
    <property type="evidence" value="ECO:0007669"/>
    <property type="project" value="TreeGrafter"/>
</dbReference>
<evidence type="ECO:0000313" key="6">
    <source>
        <dbReference type="Proteomes" id="UP000037962"/>
    </source>
</evidence>